<dbReference type="SUPFAM" id="SSF56436">
    <property type="entry name" value="C-type lectin-like"/>
    <property type="match status" value="1"/>
</dbReference>
<evidence type="ECO:0000259" key="1">
    <source>
        <dbReference type="Pfam" id="PF03781"/>
    </source>
</evidence>
<dbReference type="AlphaFoldDB" id="A0A450SV57"/>
<name>A0A450SV57_9GAMM</name>
<protein>
    <submittedName>
        <fullName evidence="2">Sulfatase-modifying factor enzyme 1</fullName>
    </submittedName>
</protein>
<organism evidence="2">
    <name type="scientific">Candidatus Kentrum sp. DK</name>
    <dbReference type="NCBI Taxonomy" id="2126562"/>
    <lineage>
        <taxon>Bacteria</taxon>
        <taxon>Pseudomonadati</taxon>
        <taxon>Pseudomonadota</taxon>
        <taxon>Gammaproteobacteria</taxon>
        <taxon>Candidatus Kentrum</taxon>
    </lineage>
</organism>
<dbReference type="InterPro" id="IPR016187">
    <property type="entry name" value="CTDL_fold"/>
</dbReference>
<feature type="domain" description="Sulfatase-modifying factor enzyme-like" evidence="1">
    <location>
        <begin position="160"/>
        <end position="254"/>
    </location>
</feature>
<proteinExistence type="predicted"/>
<evidence type="ECO:0000313" key="2">
    <source>
        <dbReference type="EMBL" id="VFJ57887.1"/>
    </source>
</evidence>
<accession>A0A450SV57</accession>
<dbReference type="EMBL" id="CAADEY010000062">
    <property type="protein sequence ID" value="VFJ57887.1"/>
    <property type="molecule type" value="Genomic_DNA"/>
</dbReference>
<dbReference type="InterPro" id="IPR042095">
    <property type="entry name" value="SUMF_sf"/>
</dbReference>
<reference evidence="2" key="1">
    <citation type="submission" date="2019-02" db="EMBL/GenBank/DDBJ databases">
        <authorList>
            <person name="Gruber-Vodicka R. H."/>
            <person name="Seah K. B. B."/>
        </authorList>
    </citation>
    <scope>NUCLEOTIDE SEQUENCE</scope>
    <source>
        <strain evidence="2">BECK_DK161</strain>
    </source>
</reference>
<dbReference type="Gene3D" id="3.90.1580.10">
    <property type="entry name" value="paralog of FGE (formylglycine-generating enzyme)"/>
    <property type="match status" value="1"/>
</dbReference>
<gene>
    <name evidence="2" type="ORF">BECKDK2373C_GA0170839_10623</name>
</gene>
<dbReference type="Pfam" id="PF03781">
    <property type="entry name" value="FGE-sulfatase"/>
    <property type="match status" value="1"/>
</dbReference>
<dbReference type="InterPro" id="IPR005532">
    <property type="entry name" value="SUMF_dom"/>
</dbReference>
<sequence length="303" mass="34104">MRSTTPQKRLLRFYKNLGRIQKLAIVERIGAIYRLLHIPPPSASLPCPLDPKYILPGSQGLALREDWKQQKFLLGFLLLETVIGRAIEHVDDVDFNGDGGIHFEMPRETGDDLNAILADLLDPDKPAIANMEQLTVRLRALLFRFIPLEGCENIRFSSIVTKERFDAFLQAEPEWRQGHQPPGSSYLRGYESFAAHEPVFGINGKAAKAYCDWLSGQYGLTARYTDPPANNRTPGFRLPTPEEHQAFVRSGSCADTKEGVTELVADGEGIKTFHQRSGTYRIHGEDLATTTSVFRFCIEREQT</sequence>